<feature type="compositionally biased region" description="Polar residues" evidence="2">
    <location>
        <begin position="240"/>
        <end position="250"/>
    </location>
</feature>
<reference evidence="5" key="1">
    <citation type="submission" date="2025-08" db="UniProtKB">
        <authorList>
            <consortium name="RefSeq"/>
        </authorList>
    </citation>
    <scope>IDENTIFICATION</scope>
    <source>
        <tissue evidence="5">Gonads</tissue>
    </source>
</reference>
<keyword evidence="4" id="KW-1185">Reference proteome</keyword>
<dbReference type="STRING" id="7574.A0A1S3IY48"/>
<dbReference type="AlphaFoldDB" id="A0A1S3IY48"/>
<feature type="region of interest" description="Disordered" evidence="2">
    <location>
        <begin position="676"/>
        <end position="698"/>
    </location>
</feature>
<feature type="domain" description="PID" evidence="3">
    <location>
        <begin position="51"/>
        <end position="202"/>
    </location>
</feature>
<feature type="region of interest" description="Disordered" evidence="2">
    <location>
        <begin position="1"/>
        <end position="28"/>
    </location>
</feature>
<feature type="compositionally biased region" description="Basic and acidic residues" evidence="2">
    <location>
        <begin position="224"/>
        <end position="239"/>
    </location>
</feature>
<evidence type="ECO:0000259" key="3">
    <source>
        <dbReference type="PROSITE" id="PS01179"/>
    </source>
</evidence>
<dbReference type="CDD" id="cd01270">
    <property type="entry name" value="PTB_CAPON-like"/>
    <property type="match status" value="1"/>
</dbReference>
<dbReference type="GeneID" id="106168457"/>
<evidence type="ECO:0000256" key="1">
    <source>
        <dbReference type="ARBA" id="ARBA00023054"/>
    </source>
</evidence>
<gene>
    <name evidence="5" type="primary">LOC106168457</name>
</gene>
<accession>A0A1S3IY48</accession>
<feature type="compositionally biased region" description="Polar residues" evidence="2">
    <location>
        <begin position="550"/>
        <end position="575"/>
    </location>
</feature>
<feature type="compositionally biased region" description="Basic and acidic residues" evidence="2">
    <location>
        <begin position="12"/>
        <end position="21"/>
    </location>
</feature>
<evidence type="ECO:0000313" key="5">
    <source>
        <dbReference type="RefSeq" id="XP_013402953.1"/>
    </source>
</evidence>
<dbReference type="InterPro" id="IPR051133">
    <property type="entry name" value="Adapter_Engulfment-Domain"/>
</dbReference>
<feature type="compositionally biased region" description="Low complexity" evidence="2">
    <location>
        <begin position="490"/>
        <end position="501"/>
    </location>
</feature>
<dbReference type="Pfam" id="PF00640">
    <property type="entry name" value="PID"/>
    <property type="match status" value="1"/>
</dbReference>
<organism evidence="4 5">
    <name type="scientific">Lingula anatina</name>
    <name type="common">Brachiopod</name>
    <name type="synonym">Lingula unguis</name>
    <dbReference type="NCBI Taxonomy" id="7574"/>
    <lineage>
        <taxon>Eukaryota</taxon>
        <taxon>Metazoa</taxon>
        <taxon>Spiralia</taxon>
        <taxon>Lophotrochozoa</taxon>
        <taxon>Brachiopoda</taxon>
        <taxon>Linguliformea</taxon>
        <taxon>Lingulata</taxon>
        <taxon>Lingulida</taxon>
        <taxon>Linguloidea</taxon>
        <taxon>Lingulidae</taxon>
        <taxon>Lingula</taxon>
    </lineage>
</organism>
<evidence type="ECO:0000256" key="2">
    <source>
        <dbReference type="SAM" id="MobiDB-lite"/>
    </source>
</evidence>
<dbReference type="Proteomes" id="UP000085678">
    <property type="component" value="Unplaced"/>
</dbReference>
<dbReference type="Gene3D" id="2.30.29.30">
    <property type="entry name" value="Pleckstrin-homology domain (PH domain)/Phosphotyrosine-binding domain (PTB)"/>
    <property type="match status" value="1"/>
</dbReference>
<protein>
    <submittedName>
        <fullName evidence="5">Carboxyl-terminal PDZ ligand of neuronal nitric oxide synthase protein-like</fullName>
    </submittedName>
</protein>
<evidence type="ECO:0000313" key="4">
    <source>
        <dbReference type="Proteomes" id="UP000085678"/>
    </source>
</evidence>
<dbReference type="PROSITE" id="PS01179">
    <property type="entry name" value="PID"/>
    <property type="match status" value="1"/>
</dbReference>
<feature type="compositionally biased region" description="Low complexity" evidence="2">
    <location>
        <begin position="576"/>
        <end position="587"/>
    </location>
</feature>
<feature type="compositionally biased region" description="Basic and acidic residues" evidence="2">
    <location>
        <begin position="685"/>
        <end position="698"/>
    </location>
</feature>
<dbReference type="SMART" id="SM00462">
    <property type="entry name" value="PTB"/>
    <property type="match status" value="1"/>
</dbReference>
<dbReference type="SUPFAM" id="SSF50729">
    <property type="entry name" value="PH domain-like"/>
    <property type="match status" value="1"/>
</dbReference>
<feature type="region of interest" description="Disordered" evidence="2">
    <location>
        <begin position="199"/>
        <end position="250"/>
    </location>
</feature>
<dbReference type="GO" id="GO:0050998">
    <property type="term" value="F:nitric-oxide synthase binding"/>
    <property type="evidence" value="ECO:0007669"/>
    <property type="project" value="TreeGrafter"/>
</dbReference>
<name>A0A1S3IY48_LINAN</name>
<dbReference type="OrthoDB" id="10030336at2759"/>
<dbReference type="RefSeq" id="XP_013402953.1">
    <property type="nucleotide sequence ID" value="XM_013547499.2"/>
</dbReference>
<dbReference type="InterPro" id="IPR011993">
    <property type="entry name" value="PH-like_dom_sf"/>
</dbReference>
<feature type="compositionally biased region" description="Polar residues" evidence="2">
    <location>
        <begin position="476"/>
        <end position="489"/>
    </location>
</feature>
<feature type="region of interest" description="Disordered" evidence="2">
    <location>
        <begin position="525"/>
        <end position="597"/>
    </location>
</feature>
<sequence length="712" mass="79658">MPYGLAVSGNDSLRRMPESKKMPSKKQYDLVSDDGYDSRIPLHNEEAFQHGISFTAKYIGTLDVPRPSSRVEIVAAMRRIRYEFKAKAIKKKSVNLVIGTEGVKVTLKKKTSRSKTQYPWDESKLLVMHHPIYRIFYVSHDSQDLKIFSYIARDGSTNVFKCNVFKAYKKSHAMRMVRTIGQAFEVCHKLSLQQAAKEAEALGDNNSDKSDEVTTTLKRKAKKKVSDSQKESDQFDRVDNSASNQTSPEDALMQAQQMLRSMGAKTPVSMGTFSPPLGSPVQLLGDGYQTSGQMPLSSHHQVQLLRQQLEQQQQQTQVAIAQVHLLKDQLAAEAAARIEAQARCHQLLLHNKDLLEHITQLVSRIQEVELKSVGSTPSQEFSTFKPPVQVSTLKSDKVPTLPDVNTPQPPPVYIPEFPDIDSSYPAYVPENGLFENRKTDVAYTDSPDSGHREMSSDSLMYNFSQADANAWHRKQQNTPANQNKNPFLMNNSSRVNNNNNVYQPNSQHRDQVKVVDGKAKVIVPCPMQDASGNRLDLNLTPKLEPPPKYSRQSPRSSATQESLKVGDSQQEASYRNSTTSENSSGSSDHVGGRDDSAMEISPLSDIELVDADPTELKELNSNSGHVTSVEKQRYLYNSIQEAELNDLTYSPSFKTGTSNNTYNSADKQHTMTLSEEELENNNMKNKSDRRSADAGRRLDSLTLEEFEALSTS</sequence>
<keyword evidence="1" id="KW-0175">Coiled coil</keyword>
<proteinExistence type="predicted"/>
<dbReference type="PANTHER" id="PTHR11232">
    <property type="entry name" value="PHOSPHOTYROSINE INTERACTION DOMAIN-CONTAINING FAMILY MEMBER"/>
    <property type="match status" value="1"/>
</dbReference>
<dbReference type="FunFam" id="2.30.29.30:FF:000124">
    <property type="entry name" value="carboxyl-terminal PDZ ligand of neuronal nitric oxide synthase protein-like"/>
    <property type="match status" value="1"/>
</dbReference>
<dbReference type="PANTHER" id="PTHR11232:SF17">
    <property type="entry name" value="CAPON-LIKE PROTEIN"/>
    <property type="match status" value="1"/>
</dbReference>
<feature type="region of interest" description="Disordered" evidence="2">
    <location>
        <begin position="471"/>
        <end position="513"/>
    </location>
</feature>
<dbReference type="InParanoid" id="A0A1S3IY48"/>
<dbReference type="KEGG" id="lak:106168457"/>
<dbReference type="InterPro" id="IPR006020">
    <property type="entry name" value="PTB/PI_dom"/>
</dbReference>